<accession>A0ABT3H9R9</accession>
<evidence type="ECO:0000259" key="3">
    <source>
        <dbReference type="PROSITE" id="PS51668"/>
    </source>
</evidence>
<evidence type="ECO:0000256" key="1">
    <source>
        <dbReference type="ARBA" id="ARBA00022691"/>
    </source>
</evidence>
<dbReference type="GO" id="GO:0032259">
    <property type="term" value="P:methylation"/>
    <property type="evidence" value="ECO:0007669"/>
    <property type="project" value="UniProtKB-KW"/>
</dbReference>
<organism evidence="4 5">
    <name type="scientific">Rhodobium gokarnense</name>
    <dbReference type="NCBI Taxonomy" id="364296"/>
    <lineage>
        <taxon>Bacteria</taxon>
        <taxon>Pseudomonadati</taxon>
        <taxon>Pseudomonadota</taxon>
        <taxon>Alphaproteobacteria</taxon>
        <taxon>Hyphomicrobiales</taxon>
        <taxon>Rhodobiaceae</taxon>
        <taxon>Rhodobium</taxon>
    </lineage>
</organism>
<keyword evidence="4" id="KW-0489">Methyltransferase</keyword>
<dbReference type="CDD" id="cd09281">
    <property type="entry name" value="UPF0066"/>
    <property type="match status" value="1"/>
</dbReference>
<dbReference type="PANTHER" id="PTHR12818:SF0">
    <property type="entry name" value="TRNA (ADENINE(37)-N6)-METHYLTRANSFERASE"/>
    <property type="match status" value="1"/>
</dbReference>
<feature type="domain" description="TsaA-like" evidence="3">
    <location>
        <begin position="26"/>
        <end position="161"/>
    </location>
</feature>
<dbReference type="PROSITE" id="PS01318">
    <property type="entry name" value="TSAA_1"/>
    <property type="match status" value="1"/>
</dbReference>
<dbReference type="RefSeq" id="WP_264600749.1">
    <property type="nucleotide sequence ID" value="NZ_JAOQNS010000003.1"/>
</dbReference>
<evidence type="ECO:0000313" key="5">
    <source>
        <dbReference type="Proteomes" id="UP001209755"/>
    </source>
</evidence>
<protein>
    <submittedName>
        <fullName evidence="4">tRNA-Thr(GGU) m(6)t(6)A37 methyltransferase TsaA</fullName>
    </submittedName>
</protein>
<dbReference type="PROSITE" id="PS51668">
    <property type="entry name" value="TSAA_2"/>
    <property type="match status" value="1"/>
</dbReference>
<evidence type="ECO:0000313" key="4">
    <source>
        <dbReference type="EMBL" id="MCW2307099.1"/>
    </source>
</evidence>
<comment type="similarity">
    <text evidence="2">Belongs to the tRNA methyltransferase O family.</text>
</comment>
<dbReference type="EMBL" id="JAOQNS010000003">
    <property type="protein sequence ID" value="MCW2307099.1"/>
    <property type="molecule type" value="Genomic_DNA"/>
</dbReference>
<keyword evidence="4" id="KW-0808">Transferase</keyword>
<dbReference type="InterPro" id="IPR040372">
    <property type="entry name" value="YaeB-like"/>
</dbReference>
<keyword evidence="5" id="KW-1185">Reference proteome</keyword>
<comment type="caution">
    <text evidence="4">The sequence shown here is derived from an EMBL/GenBank/DDBJ whole genome shotgun (WGS) entry which is preliminary data.</text>
</comment>
<dbReference type="SUPFAM" id="SSF118196">
    <property type="entry name" value="YaeB-like"/>
    <property type="match status" value="1"/>
</dbReference>
<dbReference type="InterPro" id="IPR036414">
    <property type="entry name" value="YaeB_N_sf"/>
</dbReference>
<sequence length="170" mass="18827">MSTTDARPGEIALDFDPAERATDAGLVFIGRIRTPWDERSDCPRNTREALERGAIATLEFDKAYREGLTGLDNTTHLHVVYWMHQSRRDLIVQCPNHSNGPKGVFALRSPVRPNPIALAVAEVVGMDLSEGRIAVRGLDCLDGTPLLDIKPYFSGIDSRPDAKVGWMDKK</sequence>
<dbReference type="Proteomes" id="UP001209755">
    <property type="component" value="Unassembled WGS sequence"/>
</dbReference>
<dbReference type="InterPro" id="IPR036413">
    <property type="entry name" value="YaeB-like_sf"/>
</dbReference>
<dbReference type="Gene3D" id="2.40.30.70">
    <property type="entry name" value="YaeB-like"/>
    <property type="match status" value="1"/>
</dbReference>
<dbReference type="GO" id="GO:0008168">
    <property type="term" value="F:methyltransferase activity"/>
    <property type="evidence" value="ECO:0007669"/>
    <property type="project" value="UniProtKB-KW"/>
</dbReference>
<proteinExistence type="inferred from homology"/>
<dbReference type="NCBIfam" id="TIGR00104">
    <property type="entry name" value="tRNA_TsaA"/>
    <property type="match status" value="1"/>
</dbReference>
<dbReference type="PANTHER" id="PTHR12818">
    <property type="entry name" value="TRNA (ADENINE(37)-N6)-METHYLTRANSFERASE"/>
    <property type="match status" value="1"/>
</dbReference>
<name>A0ABT3H9R9_9HYPH</name>
<reference evidence="5" key="1">
    <citation type="submission" date="2023-07" db="EMBL/GenBank/DDBJ databases">
        <title>Genome sequencing of Purple Non-Sulfur Bacteria from various extreme environments.</title>
        <authorList>
            <person name="Mayer M."/>
        </authorList>
    </citation>
    <scope>NUCLEOTIDE SEQUENCE [LARGE SCALE GENOMIC DNA]</scope>
    <source>
        <strain evidence="5">DSM 17935</strain>
    </source>
</reference>
<evidence type="ECO:0000256" key="2">
    <source>
        <dbReference type="ARBA" id="ARBA00033753"/>
    </source>
</evidence>
<dbReference type="InterPro" id="IPR023370">
    <property type="entry name" value="TrmO-like_N"/>
</dbReference>
<dbReference type="InterPro" id="IPR023368">
    <property type="entry name" value="UPF0066_cons_site"/>
</dbReference>
<gene>
    <name evidence="4" type="ORF">M2319_001421</name>
</gene>
<dbReference type="Pfam" id="PF01980">
    <property type="entry name" value="TrmO_N"/>
    <property type="match status" value="1"/>
</dbReference>
<keyword evidence="1" id="KW-0949">S-adenosyl-L-methionine</keyword>